<comment type="caution">
    <text evidence="7">The sequence shown here is derived from an EMBL/GenBank/DDBJ whole genome shotgun (WGS) entry which is preliminary data.</text>
</comment>
<name>A0A644THF4_9ZZZZ</name>
<accession>A0A644THF4</accession>
<dbReference type="PANTHER" id="PTHR36174">
    <property type="entry name" value="LIPID II:GLYCINE GLYCYLTRANSFERASE"/>
    <property type="match status" value="1"/>
</dbReference>
<dbReference type="PANTHER" id="PTHR36174:SF1">
    <property type="entry name" value="LIPID II:GLYCINE GLYCYLTRANSFERASE"/>
    <property type="match status" value="1"/>
</dbReference>
<dbReference type="SUPFAM" id="SSF55729">
    <property type="entry name" value="Acyl-CoA N-acyltransferases (Nat)"/>
    <property type="match status" value="2"/>
</dbReference>
<keyword evidence="3" id="KW-0133">Cell shape</keyword>
<evidence type="ECO:0000256" key="2">
    <source>
        <dbReference type="ARBA" id="ARBA00022679"/>
    </source>
</evidence>
<dbReference type="AlphaFoldDB" id="A0A644THF4"/>
<keyword evidence="5 7" id="KW-0012">Acyltransferase</keyword>
<dbReference type="EC" id="2.3.2.16" evidence="7"/>
<dbReference type="GO" id="GO:0071555">
    <property type="term" value="P:cell wall organization"/>
    <property type="evidence" value="ECO:0007669"/>
    <property type="project" value="UniProtKB-KW"/>
</dbReference>
<dbReference type="EMBL" id="VSSQ01000032">
    <property type="protein sequence ID" value="MPL66386.1"/>
    <property type="molecule type" value="Genomic_DNA"/>
</dbReference>
<dbReference type="Gene3D" id="3.40.630.30">
    <property type="match status" value="2"/>
</dbReference>
<keyword evidence="4" id="KW-0573">Peptidoglycan synthesis</keyword>
<evidence type="ECO:0000256" key="3">
    <source>
        <dbReference type="ARBA" id="ARBA00022960"/>
    </source>
</evidence>
<comment type="similarity">
    <text evidence="1">Belongs to the FemABX family.</text>
</comment>
<gene>
    <name evidence="7" type="primary">femX_2</name>
    <name evidence="7" type="ORF">SDC9_12059</name>
</gene>
<dbReference type="GO" id="GO:0008360">
    <property type="term" value="P:regulation of cell shape"/>
    <property type="evidence" value="ECO:0007669"/>
    <property type="project" value="UniProtKB-KW"/>
</dbReference>
<keyword evidence="6" id="KW-0961">Cell wall biogenesis/degradation</keyword>
<dbReference type="GO" id="GO:0009252">
    <property type="term" value="P:peptidoglycan biosynthetic process"/>
    <property type="evidence" value="ECO:0007669"/>
    <property type="project" value="UniProtKB-KW"/>
</dbReference>
<dbReference type="InterPro" id="IPR003447">
    <property type="entry name" value="FEMABX"/>
</dbReference>
<evidence type="ECO:0000256" key="5">
    <source>
        <dbReference type="ARBA" id="ARBA00023315"/>
    </source>
</evidence>
<evidence type="ECO:0000313" key="7">
    <source>
        <dbReference type="EMBL" id="MPL66386.1"/>
    </source>
</evidence>
<keyword evidence="2 7" id="KW-0808">Transferase</keyword>
<proteinExistence type="inferred from homology"/>
<dbReference type="InterPro" id="IPR050644">
    <property type="entry name" value="PG_Glycine_Bridge_Synth"/>
</dbReference>
<protein>
    <submittedName>
        <fullName evidence="7">Lipid II:glycine glycyltransferase</fullName>
        <ecNumber evidence="7">2.3.2.16</ecNumber>
    </submittedName>
</protein>
<evidence type="ECO:0000256" key="1">
    <source>
        <dbReference type="ARBA" id="ARBA00009943"/>
    </source>
</evidence>
<dbReference type="PROSITE" id="PS51191">
    <property type="entry name" value="FEMABX"/>
    <property type="match status" value="1"/>
</dbReference>
<organism evidence="7">
    <name type="scientific">bioreactor metagenome</name>
    <dbReference type="NCBI Taxonomy" id="1076179"/>
    <lineage>
        <taxon>unclassified sequences</taxon>
        <taxon>metagenomes</taxon>
        <taxon>ecological metagenomes</taxon>
    </lineage>
</organism>
<dbReference type="InterPro" id="IPR016181">
    <property type="entry name" value="Acyl_CoA_acyltransferase"/>
</dbReference>
<sequence length="379" mass="42554">MMGREKSESSEPLLRAGFLPLELGREAAGNGSRSSGDRRPKSFMQSPFWARFKASTGWKAYRFDLSQKTGDEDILVVLVRPLALGLSFAYIPHGPRLPEQGIGKAVYLEKLARAILSRLKGKILFVRFDLDWELQRDCADQEIFRSGTRLRKGSAVQVPDTVVLDLRPEKARLLEAMKPKWRYNIRLAEKRGVRVERLGAQALPVFYELYEQTASRDGIAIHPLAYYERLLAIAAEASSSDSDIKPEIAIWVASHESQALAAIITLFWGATATYLYGASSNEKRNLMPAYALQWAAIQAAKDAGCLSYDFFGIPPTKDPGHPMAGLYLFKTGFGGRLLHRVGAVDYPAMPLLFGLFRTLERLRLFWYKKVRKILSHSPS</sequence>
<dbReference type="GO" id="GO:0016755">
    <property type="term" value="F:aminoacyltransferase activity"/>
    <property type="evidence" value="ECO:0007669"/>
    <property type="project" value="InterPro"/>
</dbReference>
<evidence type="ECO:0000256" key="4">
    <source>
        <dbReference type="ARBA" id="ARBA00022984"/>
    </source>
</evidence>
<reference evidence="7" key="1">
    <citation type="submission" date="2019-08" db="EMBL/GenBank/DDBJ databases">
        <authorList>
            <person name="Kucharzyk K."/>
            <person name="Murdoch R.W."/>
            <person name="Higgins S."/>
            <person name="Loffler F."/>
        </authorList>
    </citation>
    <scope>NUCLEOTIDE SEQUENCE</scope>
</reference>
<dbReference type="Pfam" id="PF02388">
    <property type="entry name" value="FemAB"/>
    <property type="match status" value="2"/>
</dbReference>
<evidence type="ECO:0000256" key="6">
    <source>
        <dbReference type="ARBA" id="ARBA00023316"/>
    </source>
</evidence>